<evidence type="ECO:0000313" key="1">
    <source>
        <dbReference type="EMBL" id="KAJ2803053.1"/>
    </source>
</evidence>
<sequence length="822" mass="89536">MADSVDGDGAPGLAFLRSWALERRSRHAAAHEQAPGFADFVVSLKYPLPTGGSGSERQAAAAAAQARLDDVVGRLARAGLGVEVREALRPRRQRLDGAAPGAAEFEPEPGHVLVFVTCPAARLEHAWGRSRLQDWLGGMVVLRRAARDAGAADPLEVDPDTLDDPTRLLDAAGGGAAAGMAVSERQRLVQRLIVGPASDGCAGVAESDEVAVLALHDRAFNRQWLRHWSSKWLIDRHDLKRIREHFGEEIAMYFAFLQSYLLWLAFPAAFGAAWWAVGRSFSWQLGVLLVLWSVLFTETWARRESDIATYWGVHGVQRARLSRRAGFRPDRHVTDPATGDHVPHFSSATRWLRRLAGVPVVAAMALLMAAFIAVIFALQTFLAEYYDGPLPALLGLAPVVLFSACLPAYTAVCTRVAAALTEYENYEYDADHAAQFTAKIFVFRFLQDQLYLFLTAWVFVPHRDAFDAWLQAAYRALRELPPWLMPLAAPGPDGVYAGLKASSTPATVMVRDLLASFVVTSQIVGMVTETGLPLLMRWWKSRSLAKASRTATAADGAGAPLRPHGGQRALASVLALEPDSVDKWVESAVADSAAPAAPSPSLEQQFIARVTEETGLPAYSTYEDYAEMASQFARVAFFSVAWPLAPLAALLNNWLELRTDAAKICSAAGRPVARRVETIGPWLDTLRFICWLSSITNALLVYQFHPDCALLPTVGDSAAMLRFGRTSLSFALVVLLFSEHIFLAIRWLIAHVMASWPGAYSRITERAQAQSKRRWLEKAPAALHDVAALDAGAGVGGDGSAAGWRAELERGRRAIAAAHKAE</sequence>
<protein>
    <submittedName>
        <fullName evidence="1">Uncharacterized protein</fullName>
    </submittedName>
</protein>
<gene>
    <name evidence="1" type="ORF">H4R21_002183</name>
</gene>
<accession>A0ACC1L8Q5</accession>
<comment type="caution">
    <text evidence="1">The sequence shown here is derived from an EMBL/GenBank/DDBJ whole genome shotgun (WGS) entry which is preliminary data.</text>
</comment>
<proteinExistence type="predicted"/>
<name>A0ACC1L8Q5_9FUNG</name>
<evidence type="ECO:0000313" key="2">
    <source>
        <dbReference type="Proteomes" id="UP001140087"/>
    </source>
</evidence>
<organism evidence="1 2">
    <name type="scientific">Coemansia helicoidea</name>
    <dbReference type="NCBI Taxonomy" id="1286919"/>
    <lineage>
        <taxon>Eukaryota</taxon>
        <taxon>Fungi</taxon>
        <taxon>Fungi incertae sedis</taxon>
        <taxon>Zoopagomycota</taxon>
        <taxon>Kickxellomycotina</taxon>
        <taxon>Kickxellomycetes</taxon>
        <taxon>Kickxellales</taxon>
        <taxon>Kickxellaceae</taxon>
        <taxon>Coemansia</taxon>
    </lineage>
</organism>
<keyword evidence="2" id="KW-1185">Reference proteome</keyword>
<reference evidence="1" key="1">
    <citation type="submission" date="2022-07" db="EMBL/GenBank/DDBJ databases">
        <title>Phylogenomic reconstructions and comparative analyses of Kickxellomycotina fungi.</title>
        <authorList>
            <person name="Reynolds N.K."/>
            <person name="Stajich J.E."/>
            <person name="Barry K."/>
            <person name="Grigoriev I.V."/>
            <person name="Crous P."/>
            <person name="Smith M.E."/>
        </authorList>
    </citation>
    <scope>NUCLEOTIDE SEQUENCE</scope>
    <source>
        <strain evidence="1">BCRC 34780</strain>
    </source>
</reference>
<dbReference type="Proteomes" id="UP001140087">
    <property type="component" value="Unassembled WGS sequence"/>
</dbReference>
<dbReference type="EMBL" id="JANBUN010000531">
    <property type="protein sequence ID" value="KAJ2803053.1"/>
    <property type="molecule type" value="Genomic_DNA"/>
</dbReference>